<reference evidence="2" key="1">
    <citation type="journal article" date="2019" name="Int. J. Syst. Evol. Microbiol.">
        <title>The Global Catalogue of Microorganisms (GCM) 10K type strain sequencing project: providing services to taxonomists for standard genome sequencing and annotation.</title>
        <authorList>
            <consortium name="The Broad Institute Genomics Platform"/>
            <consortium name="The Broad Institute Genome Sequencing Center for Infectious Disease"/>
            <person name="Wu L."/>
            <person name="Ma J."/>
        </authorList>
    </citation>
    <scope>NUCLEOTIDE SEQUENCE [LARGE SCALE GENOMIC DNA]</scope>
    <source>
        <strain evidence="2">KCTC 23314</strain>
    </source>
</reference>
<keyword evidence="2" id="KW-1185">Reference proteome</keyword>
<sequence>MADAITLQERIAELAEDYGSLRAAASALGCDAGYLSRLASGQKTEPSDATLHALGLRRVVSYERAAQESAP</sequence>
<comment type="caution">
    <text evidence="1">The sequence shown here is derived from an EMBL/GenBank/DDBJ whole genome shotgun (WGS) entry which is preliminary data.</text>
</comment>
<dbReference type="RefSeq" id="WP_189685783.1">
    <property type="nucleotide sequence ID" value="NZ_BMYK01000002.1"/>
</dbReference>
<evidence type="ECO:0000313" key="1">
    <source>
        <dbReference type="EMBL" id="GHC72967.1"/>
    </source>
</evidence>
<name>A0ABQ3FXZ8_9BURK</name>
<accession>A0ABQ3FXZ8</accession>
<dbReference type="Proteomes" id="UP000626210">
    <property type="component" value="Unassembled WGS sequence"/>
</dbReference>
<evidence type="ECO:0008006" key="3">
    <source>
        <dbReference type="Google" id="ProtNLM"/>
    </source>
</evidence>
<organism evidence="1 2">
    <name type="scientific">Pseudorhodoferax aquiterrae</name>
    <dbReference type="NCBI Taxonomy" id="747304"/>
    <lineage>
        <taxon>Bacteria</taxon>
        <taxon>Pseudomonadati</taxon>
        <taxon>Pseudomonadota</taxon>
        <taxon>Betaproteobacteria</taxon>
        <taxon>Burkholderiales</taxon>
        <taxon>Comamonadaceae</taxon>
    </lineage>
</organism>
<proteinExistence type="predicted"/>
<protein>
    <recommendedName>
        <fullName evidence="3">Helix-turn-helix protein</fullName>
    </recommendedName>
</protein>
<gene>
    <name evidence="1" type="ORF">GCM10007320_09220</name>
</gene>
<dbReference type="EMBL" id="BMYK01000002">
    <property type="protein sequence ID" value="GHC72967.1"/>
    <property type="molecule type" value="Genomic_DNA"/>
</dbReference>
<evidence type="ECO:0000313" key="2">
    <source>
        <dbReference type="Proteomes" id="UP000626210"/>
    </source>
</evidence>